<dbReference type="InterPro" id="IPR019734">
    <property type="entry name" value="TPR_rpt"/>
</dbReference>
<feature type="repeat" description="TPR" evidence="3">
    <location>
        <begin position="626"/>
        <end position="659"/>
    </location>
</feature>
<protein>
    <submittedName>
        <fullName evidence="4">Superkiller protein 3</fullName>
    </submittedName>
</protein>
<evidence type="ECO:0000313" key="5">
    <source>
        <dbReference type="Proteomes" id="UP001212152"/>
    </source>
</evidence>
<dbReference type="SUPFAM" id="SSF48452">
    <property type="entry name" value="TPR-like"/>
    <property type="match status" value="5"/>
</dbReference>
<dbReference type="GO" id="GO:0055087">
    <property type="term" value="C:Ski complex"/>
    <property type="evidence" value="ECO:0007669"/>
    <property type="project" value="InterPro"/>
</dbReference>
<dbReference type="PANTHER" id="PTHR15704">
    <property type="entry name" value="SUPERKILLER 3 PROTEIN-RELATED"/>
    <property type="match status" value="1"/>
</dbReference>
<dbReference type="Pfam" id="PF13432">
    <property type="entry name" value="TPR_16"/>
    <property type="match status" value="2"/>
</dbReference>
<keyword evidence="2 3" id="KW-0802">TPR repeat</keyword>
<dbReference type="Pfam" id="PF13174">
    <property type="entry name" value="TPR_6"/>
    <property type="match status" value="1"/>
</dbReference>
<dbReference type="Proteomes" id="UP001212152">
    <property type="component" value="Unassembled WGS sequence"/>
</dbReference>
<dbReference type="PANTHER" id="PTHR15704:SF7">
    <property type="entry name" value="SUPERKILLER COMPLEX PROTEIN 3"/>
    <property type="match status" value="1"/>
</dbReference>
<keyword evidence="1" id="KW-0677">Repeat</keyword>
<dbReference type="GO" id="GO:0006401">
    <property type="term" value="P:RNA catabolic process"/>
    <property type="evidence" value="ECO:0007669"/>
    <property type="project" value="InterPro"/>
</dbReference>
<keyword evidence="5" id="KW-1185">Reference proteome</keyword>
<evidence type="ECO:0000313" key="4">
    <source>
        <dbReference type="EMBL" id="KAJ3177104.1"/>
    </source>
</evidence>
<name>A0AAD5TJ68_9FUNG</name>
<proteinExistence type="predicted"/>
<accession>A0AAD5TJ68</accession>
<feature type="repeat" description="TPR" evidence="3">
    <location>
        <begin position="918"/>
        <end position="951"/>
    </location>
</feature>
<evidence type="ECO:0000256" key="1">
    <source>
        <dbReference type="ARBA" id="ARBA00022737"/>
    </source>
</evidence>
<gene>
    <name evidence="4" type="primary">SKI3</name>
    <name evidence="4" type="ORF">HDU87_004596</name>
</gene>
<evidence type="ECO:0000256" key="3">
    <source>
        <dbReference type="PROSITE-ProRule" id="PRU00339"/>
    </source>
</evidence>
<organism evidence="4 5">
    <name type="scientific">Geranomyces variabilis</name>
    <dbReference type="NCBI Taxonomy" id="109894"/>
    <lineage>
        <taxon>Eukaryota</taxon>
        <taxon>Fungi</taxon>
        <taxon>Fungi incertae sedis</taxon>
        <taxon>Chytridiomycota</taxon>
        <taxon>Chytridiomycota incertae sedis</taxon>
        <taxon>Chytridiomycetes</taxon>
        <taxon>Spizellomycetales</taxon>
        <taxon>Powellomycetaceae</taxon>
        <taxon>Geranomyces</taxon>
    </lineage>
</organism>
<dbReference type="InterPro" id="IPR039226">
    <property type="entry name" value="Ski3/TTC37"/>
</dbReference>
<dbReference type="Gene3D" id="1.25.40.10">
    <property type="entry name" value="Tetratricopeptide repeat domain"/>
    <property type="match status" value="6"/>
</dbReference>
<sequence>MSIVVKRLLKSAREEIAKKDFDLAKDYCNQVLESDSDNYNALVFLGVAEQNLNNAVASEKAYLRAVTLAPANPLALQGLANLYTTQENSEGLSKSWEDLRAIYVETKDGSKVADLNAKLVDLYGRTNQKLKAVEVLRSQVPGGACATVCSDSSPPPLELWQQIAALQESHTADTLKQEVELRRRRLGAEPIDILRDKVEKEVLLASQIADTYEHILALANYAVYADVGQKYLEFLDRQIQHVDADDKRKIHDRMVALAESILSRGCISSLSAEVLINSQDVPISDYDASLLNKLREYPPPVGPFASAYITWKEGNTAAESLNDLLTHLKPEPPCFLVRRMRGEIHLALRDYSSAATELLAAAELDKQYTHRTGVLRIAVTTSLNLSLARTYQKAGSRSLPDALAIYKTILQADPVNSEGLLGLGSVLLELQKVDESIKCLQKLVDSDEFGLAAKSELGWAYFWKGAFQMAIDLLKTAVEHLPDSTNLYRLGRCYWALEGAYRTDKQYCYVPWLQAAKLDPNNAPVFAFLGHYYAEVKNDQNRATRCYIRAISLDPGNEDAARALSVIYSQGGQLSAAEKVLGGYLARQPRSRWGWRQLGSLALATGNNVSAITHVQAALRIDSKDCRCWEALGEAYSLEGKYAAALKAYGRVIEQEPDSASLYHQVALLKQKLGLFAEAIENFRHALSLLETLHPSRPHLAIIQGLTLCQLSEAKRLFEEGSHGRCAHLLKEAFLHAVHTLEGSTLHSFAKILGDVCLAFQVLVPAHSHILSSIEIQKAISFLAKLVKSSESEPASSPAGSRFENLDLILQCAIAAFKSALTLSARSTSEGTDVLVAGYWHDLGLAYFYRSECASLSGSTGENAKFLDHAVMCAKMSIKRNPKNELYWNALAVYNLKIHPKLSQHALLKAIEINPASAPLWSNLGYLYLMAKDLELARKAFSQAQMIDPEWGLGWLGQGLAAEASGEDVLGSIEQAFDLGTHIALEINYFYAKALHRVAKTGRLADHHGTASLCLFKFTQQRPFDWAALNLLGLSLEREKQHEPAAKAFANALRALNGENLEAERKNQHMHAITENLARVLTSMRRFPAAVECHSRLSSLGPGDAYTHLSRGLALSFQGLLQEGLVAFEQALNSAANSPDVLNDVTLNLAQVLYALGSQQHQDLAKQQLLAIVARSPQNAKALMALCAFGLIRQDGALAQSAAAELLKISPEVLEQQQAEADHLLSSLFAIQGNMAAAKGFISKAVHRYPWHAERWRKLAQFIYQRSPDPRAGMVTSEAALVVGATASENTDLQAQALTTFGVAEVVLAPQSTPRGLRRTHRQRRRCIQTAVRAAPGDPANWMALGIETRARHAALGAEKTPSRDVADRCNALSRRLGEATKTVAETRNKQFGESISAEQKHQTCIALNWGILLVADSLVNETLLSSSDDAKAKLGTATTLASSVIQQAPAELHAFAYTICARAFRTAGDVPAAAQAYKQAVVLGRGHEDLAVLYASLRLYKAAEMCLRHALQAAPRVHARQRSTTLFRLARLAHADANAALATEAVNEGLKLNPSSVAGRCLQALAYSNSGSEAKAAKILRGMQDASPRVPRVAD</sequence>
<dbReference type="Pfam" id="PF13181">
    <property type="entry name" value="TPR_8"/>
    <property type="match status" value="1"/>
</dbReference>
<dbReference type="PROSITE" id="PS50005">
    <property type="entry name" value="TPR"/>
    <property type="match status" value="3"/>
</dbReference>
<comment type="caution">
    <text evidence="4">The sequence shown here is derived from an EMBL/GenBank/DDBJ whole genome shotgun (WGS) entry which is preliminary data.</text>
</comment>
<reference evidence="4" key="1">
    <citation type="submission" date="2020-05" db="EMBL/GenBank/DDBJ databases">
        <title>Phylogenomic resolution of chytrid fungi.</title>
        <authorList>
            <person name="Stajich J.E."/>
            <person name="Amses K."/>
            <person name="Simmons R."/>
            <person name="Seto K."/>
            <person name="Myers J."/>
            <person name="Bonds A."/>
            <person name="Quandt C.A."/>
            <person name="Barry K."/>
            <person name="Liu P."/>
            <person name="Grigoriev I."/>
            <person name="Longcore J.E."/>
            <person name="James T.Y."/>
        </authorList>
    </citation>
    <scope>NUCLEOTIDE SEQUENCE</scope>
    <source>
        <strain evidence="4">JEL0379</strain>
    </source>
</reference>
<feature type="repeat" description="TPR" evidence="3">
    <location>
        <begin position="660"/>
        <end position="693"/>
    </location>
</feature>
<evidence type="ECO:0000256" key="2">
    <source>
        <dbReference type="ARBA" id="ARBA00022803"/>
    </source>
</evidence>
<dbReference type="SMART" id="SM00028">
    <property type="entry name" value="TPR"/>
    <property type="match status" value="15"/>
</dbReference>
<dbReference type="EMBL" id="JADGJQ010000035">
    <property type="protein sequence ID" value="KAJ3177104.1"/>
    <property type="molecule type" value="Genomic_DNA"/>
</dbReference>
<dbReference type="InterPro" id="IPR011990">
    <property type="entry name" value="TPR-like_helical_dom_sf"/>
</dbReference>
<dbReference type="Pfam" id="PF13431">
    <property type="entry name" value="TPR_17"/>
    <property type="match status" value="1"/>
</dbReference>